<dbReference type="Proteomes" id="UP000001338">
    <property type="component" value="Unassembled WGS sequence"/>
</dbReference>
<proteinExistence type="predicted"/>
<dbReference type="AlphaFoldDB" id="A0A828YX67"/>
<protein>
    <submittedName>
        <fullName evidence="1">Uncharacterized protein</fullName>
    </submittedName>
</protein>
<name>A0A828YX67_9LEPT</name>
<sequence>MIEAHIPGIPILANASKLSFFLSLRRFASERELGGVLSLQNLLCFSKVGFHIFRSFESYS</sequence>
<comment type="caution">
    <text evidence="1">The sequence shown here is derived from an EMBL/GenBank/DDBJ whole genome shotgun (WGS) entry which is preliminary data.</text>
</comment>
<evidence type="ECO:0000313" key="2">
    <source>
        <dbReference type="Proteomes" id="UP000001338"/>
    </source>
</evidence>
<evidence type="ECO:0000313" key="1">
    <source>
        <dbReference type="EMBL" id="EKR63392.1"/>
    </source>
</evidence>
<organism evidence="1 2">
    <name type="scientific">Leptospira weilii str. 2006001853</name>
    <dbReference type="NCBI Taxonomy" id="1001589"/>
    <lineage>
        <taxon>Bacteria</taxon>
        <taxon>Pseudomonadati</taxon>
        <taxon>Spirochaetota</taxon>
        <taxon>Spirochaetia</taxon>
        <taxon>Leptospirales</taxon>
        <taxon>Leptospiraceae</taxon>
        <taxon>Leptospira</taxon>
    </lineage>
</organism>
<dbReference type="EMBL" id="AFLV02000059">
    <property type="protein sequence ID" value="EKR63392.1"/>
    <property type="molecule type" value="Genomic_DNA"/>
</dbReference>
<accession>A0A828YX67</accession>
<gene>
    <name evidence="1" type="ORF">LEP1GSC036_2164</name>
</gene>
<reference evidence="1 2" key="1">
    <citation type="submission" date="2012-10" db="EMBL/GenBank/DDBJ databases">
        <authorList>
            <person name="Harkins D.M."/>
            <person name="Durkin A.S."/>
            <person name="Brinkac L.M."/>
            <person name="Haft D.H."/>
            <person name="Selengut J.D."/>
            <person name="Sanka R."/>
            <person name="DePew J."/>
            <person name="Purushe J."/>
            <person name="Whelen A.C."/>
            <person name="Vinetz J.M."/>
            <person name="Sutton G.G."/>
            <person name="Nierman W.C."/>
            <person name="Fouts D.E."/>
        </authorList>
    </citation>
    <scope>NUCLEOTIDE SEQUENCE [LARGE SCALE GENOMIC DNA]</scope>
    <source>
        <strain evidence="1 2">2006001853</strain>
    </source>
</reference>